<gene>
    <name evidence="1" type="ORF">GCM10023307_10890</name>
</gene>
<keyword evidence="1" id="KW-0378">Hydrolase</keyword>
<keyword evidence="2" id="KW-1185">Reference proteome</keyword>
<evidence type="ECO:0000313" key="2">
    <source>
        <dbReference type="Proteomes" id="UP001499959"/>
    </source>
</evidence>
<organism evidence="1 2">
    <name type="scientific">Lysobacter hankyongensis</name>
    <dbReference type="NCBI Taxonomy" id="1176535"/>
    <lineage>
        <taxon>Bacteria</taxon>
        <taxon>Pseudomonadati</taxon>
        <taxon>Pseudomonadota</taxon>
        <taxon>Gammaproteobacteria</taxon>
        <taxon>Lysobacterales</taxon>
        <taxon>Lysobacteraceae</taxon>
        <taxon>Lysobacter</taxon>
    </lineage>
</organism>
<dbReference type="PIRSF" id="PIRSF009120">
    <property type="entry name" value="UCP009120_prtse"/>
    <property type="match status" value="1"/>
</dbReference>
<dbReference type="RefSeq" id="WP_345302289.1">
    <property type="nucleotide sequence ID" value="NZ_BAABJE010000002.1"/>
</dbReference>
<sequence length="248" mass="27585">MTYCIGLNLEHGLILASDSRTNAGVDDIRRTGKMRLFVSEGEYVVAALSAGNLSLTQNALNLIDQRSTLDGGRPGIGKATSMFDVAQMVGDALREIRKRDEAYLRDSGIDPTGSFIVGGQIRGEAPRLFLVYSEGNFIESSPEMPYFQTGESKFGKPILDRVITPQTSMTEACKCVLVSFDSTMRSNLSVGPPLDLLLYRRDSFSVALRQRLVEDDPYLQTIRREWNETLRRGVRELPGPEWLRDAAD</sequence>
<dbReference type="GO" id="GO:0008233">
    <property type="term" value="F:peptidase activity"/>
    <property type="evidence" value="ECO:0007669"/>
    <property type="project" value="UniProtKB-KW"/>
</dbReference>
<dbReference type="InterPro" id="IPR016545">
    <property type="entry name" value="UCP009120_prtse"/>
</dbReference>
<reference evidence="2" key="1">
    <citation type="journal article" date="2019" name="Int. J. Syst. Evol. Microbiol.">
        <title>The Global Catalogue of Microorganisms (GCM) 10K type strain sequencing project: providing services to taxonomists for standard genome sequencing and annotation.</title>
        <authorList>
            <consortium name="The Broad Institute Genomics Platform"/>
            <consortium name="The Broad Institute Genome Sequencing Center for Infectious Disease"/>
            <person name="Wu L."/>
            <person name="Ma J."/>
        </authorList>
    </citation>
    <scope>NUCLEOTIDE SEQUENCE [LARGE SCALE GENOMIC DNA]</scope>
    <source>
        <strain evidence="2">JCM 18204</strain>
    </source>
</reference>
<dbReference type="EMBL" id="BAABJE010000002">
    <property type="protein sequence ID" value="GAA4787638.1"/>
    <property type="molecule type" value="Genomic_DNA"/>
</dbReference>
<dbReference type="Gene3D" id="3.60.20.10">
    <property type="entry name" value="Glutamine Phosphoribosylpyrophosphate, subunit 1, domain 1"/>
    <property type="match status" value="1"/>
</dbReference>
<comment type="caution">
    <text evidence="1">The sequence shown here is derived from an EMBL/GenBank/DDBJ whole genome shotgun (WGS) entry which is preliminary data.</text>
</comment>
<dbReference type="GO" id="GO:0006508">
    <property type="term" value="P:proteolysis"/>
    <property type="evidence" value="ECO:0007669"/>
    <property type="project" value="UniProtKB-KW"/>
</dbReference>
<dbReference type="Proteomes" id="UP001499959">
    <property type="component" value="Unassembled WGS sequence"/>
</dbReference>
<name>A0ABP9AYV2_9GAMM</name>
<dbReference type="InterPro" id="IPR029055">
    <property type="entry name" value="Ntn_hydrolases_N"/>
</dbReference>
<protein>
    <submittedName>
        <fullName evidence="1">Proteasome-type protease</fullName>
    </submittedName>
</protein>
<dbReference type="GO" id="GO:0000502">
    <property type="term" value="C:proteasome complex"/>
    <property type="evidence" value="ECO:0007669"/>
    <property type="project" value="UniProtKB-KW"/>
</dbReference>
<keyword evidence="1" id="KW-0647">Proteasome</keyword>
<proteinExistence type="predicted"/>
<dbReference type="SUPFAM" id="SSF56235">
    <property type="entry name" value="N-terminal nucleophile aminohydrolases (Ntn hydrolases)"/>
    <property type="match status" value="1"/>
</dbReference>
<keyword evidence="1" id="KW-0645">Protease</keyword>
<accession>A0ABP9AYV2</accession>
<evidence type="ECO:0000313" key="1">
    <source>
        <dbReference type="EMBL" id="GAA4787638.1"/>
    </source>
</evidence>